<keyword evidence="1" id="KW-0723">Serine/threonine-protein kinase</keyword>
<dbReference type="PANTHER" id="PTHR43289:SF6">
    <property type="entry name" value="SERINE_THREONINE-PROTEIN KINASE NEKL-3"/>
    <property type="match status" value="1"/>
</dbReference>
<dbReference type="FunFam" id="3.30.200.20:FF:000035">
    <property type="entry name" value="Serine/threonine protein kinase Stk1"/>
    <property type="match status" value="1"/>
</dbReference>
<dbReference type="PANTHER" id="PTHR43289">
    <property type="entry name" value="MITOGEN-ACTIVATED PROTEIN KINASE KINASE KINASE 20-RELATED"/>
    <property type="match status" value="1"/>
</dbReference>
<dbReference type="PROSITE" id="PS50011">
    <property type="entry name" value="PROTEIN_KINASE_DOM"/>
    <property type="match status" value="1"/>
</dbReference>
<keyword evidence="10" id="KW-0472">Membrane</keyword>
<comment type="catalytic activity">
    <reaction evidence="6">
        <text>L-threonyl-[protein] + ATP = O-phospho-L-threonyl-[protein] + ADP + H(+)</text>
        <dbReference type="Rhea" id="RHEA:46608"/>
        <dbReference type="Rhea" id="RHEA-COMP:11060"/>
        <dbReference type="Rhea" id="RHEA-COMP:11605"/>
        <dbReference type="ChEBI" id="CHEBI:15378"/>
        <dbReference type="ChEBI" id="CHEBI:30013"/>
        <dbReference type="ChEBI" id="CHEBI:30616"/>
        <dbReference type="ChEBI" id="CHEBI:61977"/>
        <dbReference type="ChEBI" id="CHEBI:456216"/>
        <dbReference type="EC" id="2.7.11.1"/>
    </reaction>
</comment>
<dbReference type="Gene3D" id="3.30.200.20">
    <property type="entry name" value="Phosphorylase Kinase, domain 1"/>
    <property type="match status" value="1"/>
</dbReference>
<comment type="catalytic activity">
    <reaction evidence="7">
        <text>L-seryl-[protein] + ATP = O-phospho-L-seryl-[protein] + ADP + H(+)</text>
        <dbReference type="Rhea" id="RHEA:17989"/>
        <dbReference type="Rhea" id="RHEA-COMP:9863"/>
        <dbReference type="Rhea" id="RHEA-COMP:11604"/>
        <dbReference type="ChEBI" id="CHEBI:15378"/>
        <dbReference type="ChEBI" id="CHEBI:29999"/>
        <dbReference type="ChEBI" id="CHEBI:30616"/>
        <dbReference type="ChEBI" id="CHEBI:83421"/>
        <dbReference type="ChEBI" id="CHEBI:456216"/>
        <dbReference type="EC" id="2.7.11.1"/>
    </reaction>
</comment>
<dbReference type="SUPFAM" id="SSF56112">
    <property type="entry name" value="Protein kinase-like (PK-like)"/>
    <property type="match status" value="1"/>
</dbReference>
<evidence type="ECO:0000256" key="3">
    <source>
        <dbReference type="ARBA" id="ARBA00022741"/>
    </source>
</evidence>
<dbReference type="Gene3D" id="1.10.510.10">
    <property type="entry name" value="Transferase(Phosphotransferase) domain 1"/>
    <property type="match status" value="1"/>
</dbReference>
<feature type="region of interest" description="Disordered" evidence="9">
    <location>
        <begin position="291"/>
        <end position="363"/>
    </location>
</feature>
<evidence type="ECO:0000256" key="2">
    <source>
        <dbReference type="ARBA" id="ARBA00022679"/>
    </source>
</evidence>
<dbReference type="InterPro" id="IPR011009">
    <property type="entry name" value="Kinase-like_dom_sf"/>
</dbReference>
<dbReference type="GO" id="GO:0004674">
    <property type="term" value="F:protein serine/threonine kinase activity"/>
    <property type="evidence" value="ECO:0007669"/>
    <property type="project" value="UniProtKB-KW"/>
</dbReference>
<evidence type="ECO:0000256" key="7">
    <source>
        <dbReference type="ARBA" id="ARBA00048679"/>
    </source>
</evidence>
<evidence type="ECO:0000313" key="13">
    <source>
        <dbReference type="Proteomes" id="UP001228113"/>
    </source>
</evidence>
<dbReference type="PROSITE" id="PS00107">
    <property type="entry name" value="PROTEIN_KINASE_ATP"/>
    <property type="match status" value="1"/>
</dbReference>
<proteinExistence type="predicted"/>
<evidence type="ECO:0000256" key="9">
    <source>
        <dbReference type="SAM" id="MobiDB-lite"/>
    </source>
</evidence>
<gene>
    <name evidence="12" type="ORF">METESE_35970</name>
</gene>
<dbReference type="PROSITE" id="PS00108">
    <property type="entry name" value="PROTEIN_KINASE_ST"/>
    <property type="match status" value="1"/>
</dbReference>
<dbReference type="KEGG" id="msea:METESE_35970"/>
<organism evidence="12 13">
    <name type="scientific">Mesoterricola sediminis</name>
    <dbReference type="NCBI Taxonomy" id="2927980"/>
    <lineage>
        <taxon>Bacteria</taxon>
        <taxon>Pseudomonadati</taxon>
        <taxon>Acidobacteriota</taxon>
        <taxon>Holophagae</taxon>
        <taxon>Holophagales</taxon>
        <taxon>Holophagaceae</taxon>
        <taxon>Mesoterricola</taxon>
    </lineage>
</organism>
<dbReference type="AlphaFoldDB" id="A0AA48GVM3"/>
<evidence type="ECO:0000256" key="10">
    <source>
        <dbReference type="SAM" id="Phobius"/>
    </source>
</evidence>
<dbReference type="InterPro" id="IPR017441">
    <property type="entry name" value="Protein_kinase_ATP_BS"/>
</dbReference>
<dbReference type="InterPro" id="IPR008271">
    <property type="entry name" value="Ser/Thr_kinase_AS"/>
</dbReference>
<evidence type="ECO:0000259" key="11">
    <source>
        <dbReference type="PROSITE" id="PS50011"/>
    </source>
</evidence>
<dbReference type="GO" id="GO:0005524">
    <property type="term" value="F:ATP binding"/>
    <property type="evidence" value="ECO:0007669"/>
    <property type="project" value="UniProtKB-UniRule"/>
</dbReference>
<evidence type="ECO:0000256" key="8">
    <source>
        <dbReference type="PROSITE-ProRule" id="PRU10141"/>
    </source>
</evidence>
<dbReference type="Pfam" id="PF00069">
    <property type="entry name" value="Pkinase"/>
    <property type="match status" value="1"/>
</dbReference>
<protein>
    <recommendedName>
        <fullName evidence="11">Protein kinase domain-containing protein</fullName>
    </recommendedName>
</protein>
<keyword evidence="13" id="KW-1185">Reference proteome</keyword>
<evidence type="ECO:0000256" key="6">
    <source>
        <dbReference type="ARBA" id="ARBA00047899"/>
    </source>
</evidence>
<keyword evidence="5 8" id="KW-0067">ATP-binding</keyword>
<dbReference type="Proteomes" id="UP001228113">
    <property type="component" value="Chromosome"/>
</dbReference>
<keyword evidence="3 8" id="KW-0547">Nucleotide-binding</keyword>
<feature type="binding site" evidence="8">
    <location>
        <position position="40"/>
    </location>
    <ligand>
        <name>ATP</name>
        <dbReference type="ChEBI" id="CHEBI:30616"/>
    </ligand>
</feature>
<keyword evidence="2" id="KW-0808">Transferase</keyword>
<feature type="compositionally biased region" description="Low complexity" evidence="9">
    <location>
        <begin position="306"/>
        <end position="316"/>
    </location>
</feature>
<name>A0AA48GVM3_9BACT</name>
<sequence length="404" mass="44217">MAETPRTIGRYAVKRAIGQGAMGVVYLAEDPLLKRRLAIKVVRATGEERDQALERFKREAEISAQLNHPNIVTVYDVGEEPSIGPFIAMEYVEGNSLGRFIRDASLDLETRFGILIQTMRALRAAHRNAIVHRDVKPDNILVAEDGRVKLMDFGIAKTMAPRLTNAGEFLGSPAYSAPELLRGGDPTPASDRYAFAVTAFELLTGQLPHPGGNVAAVITHILTEPPVFPAGMSGDIAKVFRQALAQDPDERQATLMDFLLPLVDAHPLDPVARQRVDELFRHDDHAGDIVPLRRLRPGVPTPEPPAGASSSGWSGSHTLPGARATPARPVPSYTQPSPVKIELETASPTATRPPGWEEARKRRKPQSSLTAWTLVKWFIAILVAGQLCWWAWSFLQANINAAPR</sequence>
<evidence type="ECO:0000256" key="1">
    <source>
        <dbReference type="ARBA" id="ARBA00022527"/>
    </source>
</evidence>
<feature type="domain" description="Protein kinase" evidence="11">
    <location>
        <begin position="11"/>
        <end position="263"/>
    </location>
</feature>
<evidence type="ECO:0000256" key="4">
    <source>
        <dbReference type="ARBA" id="ARBA00022777"/>
    </source>
</evidence>
<accession>A0AA48GVM3</accession>
<dbReference type="EMBL" id="AP027081">
    <property type="protein sequence ID" value="BDU78639.1"/>
    <property type="molecule type" value="Genomic_DNA"/>
</dbReference>
<keyword evidence="4" id="KW-0418">Kinase</keyword>
<dbReference type="CDD" id="cd14014">
    <property type="entry name" value="STKc_PknB_like"/>
    <property type="match status" value="1"/>
</dbReference>
<keyword evidence="10" id="KW-1133">Transmembrane helix</keyword>
<evidence type="ECO:0000256" key="5">
    <source>
        <dbReference type="ARBA" id="ARBA00022840"/>
    </source>
</evidence>
<feature type="transmembrane region" description="Helical" evidence="10">
    <location>
        <begin position="369"/>
        <end position="392"/>
    </location>
</feature>
<reference evidence="12" key="1">
    <citation type="journal article" date="2023" name="Int. J. Syst. Evol. Microbiol.">
        <title>Mesoterricola silvestris gen. nov., sp. nov., Mesoterricola sediminis sp. nov., Geothrix oryzae sp. nov., Geothrix edaphica sp. nov., Geothrix rubra sp. nov., and Geothrix limicola sp. nov., six novel members of Acidobacteriota isolated from soils.</title>
        <authorList>
            <person name="Itoh H."/>
            <person name="Sugisawa Y."/>
            <person name="Mise K."/>
            <person name="Xu Z."/>
            <person name="Kuniyasu M."/>
            <person name="Ushijima N."/>
            <person name="Kawano K."/>
            <person name="Kobayashi E."/>
            <person name="Shiratori Y."/>
            <person name="Masuda Y."/>
            <person name="Senoo K."/>
        </authorList>
    </citation>
    <scope>NUCLEOTIDE SEQUENCE</scope>
    <source>
        <strain evidence="12">W786</strain>
    </source>
</reference>
<evidence type="ECO:0000313" key="12">
    <source>
        <dbReference type="EMBL" id="BDU78639.1"/>
    </source>
</evidence>
<dbReference type="SMART" id="SM00220">
    <property type="entry name" value="S_TKc"/>
    <property type="match status" value="1"/>
</dbReference>
<keyword evidence="10" id="KW-0812">Transmembrane</keyword>
<dbReference type="InterPro" id="IPR000719">
    <property type="entry name" value="Prot_kinase_dom"/>
</dbReference>